<accession>A0A1H0N2M8</accession>
<dbReference type="RefSeq" id="WP_143022657.1">
    <property type="nucleotide sequence ID" value="NZ_FNIX01000004.1"/>
</dbReference>
<name>A0A1H0N2M8_9PSEU</name>
<keyword evidence="2" id="KW-1185">Reference proteome</keyword>
<protein>
    <recommendedName>
        <fullName evidence="3">Terpene synthase</fullName>
    </recommendedName>
</protein>
<reference evidence="2" key="1">
    <citation type="submission" date="2016-10" db="EMBL/GenBank/DDBJ databases">
        <authorList>
            <person name="Varghese N."/>
            <person name="Submissions S."/>
        </authorList>
    </citation>
    <scope>NUCLEOTIDE SEQUENCE [LARGE SCALE GENOMIC DNA]</scope>
    <source>
        <strain evidence="2">CGMCC 4.6609</strain>
    </source>
</reference>
<organism evidence="1 2">
    <name type="scientific">Lentzea jiangxiensis</name>
    <dbReference type="NCBI Taxonomy" id="641025"/>
    <lineage>
        <taxon>Bacteria</taxon>
        <taxon>Bacillati</taxon>
        <taxon>Actinomycetota</taxon>
        <taxon>Actinomycetes</taxon>
        <taxon>Pseudonocardiales</taxon>
        <taxon>Pseudonocardiaceae</taxon>
        <taxon>Lentzea</taxon>
    </lineage>
</organism>
<evidence type="ECO:0000313" key="1">
    <source>
        <dbReference type="EMBL" id="SDO86928.1"/>
    </source>
</evidence>
<dbReference type="EMBL" id="FNIX01000004">
    <property type="protein sequence ID" value="SDO86928.1"/>
    <property type="molecule type" value="Genomic_DNA"/>
</dbReference>
<sequence>MTVVIEKYMSMYPFSVKEGVETAERMLSHRYPHEKSIITGELLALIFICGKPEFRLNELVFGPDKKMDHVNSWLLEKLTELKGLGCNDRLLASVYQNFWVRSEGKMFREVESLGKTRDLDVADWVRARTGFPGLFYTMCLAVMDIDEPEPILAATYEKMVVFIDDINDIASMVRDRRDGVLNSLELTESPHSRTLSAIADIFCVIQRFNPDVVEKIALFMMDYIYLHLDSPRYKDMGPSDRKICESWIALLEGYLASYKLTQKELA</sequence>
<proteinExistence type="predicted"/>
<dbReference type="Gene3D" id="1.10.600.10">
    <property type="entry name" value="Farnesyl Diphosphate Synthase"/>
    <property type="match status" value="1"/>
</dbReference>
<evidence type="ECO:0008006" key="3">
    <source>
        <dbReference type="Google" id="ProtNLM"/>
    </source>
</evidence>
<dbReference type="InterPro" id="IPR008949">
    <property type="entry name" value="Isoprenoid_synthase_dom_sf"/>
</dbReference>
<evidence type="ECO:0000313" key="2">
    <source>
        <dbReference type="Proteomes" id="UP000199691"/>
    </source>
</evidence>
<dbReference type="Proteomes" id="UP000199691">
    <property type="component" value="Unassembled WGS sequence"/>
</dbReference>
<dbReference type="AlphaFoldDB" id="A0A1H0N2M8"/>
<gene>
    <name evidence="1" type="ORF">SAMN05421507_104226</name>
</gene>